<evidence type="ECO:0000256" key="1">
    <source>
        <dbReference type="SAM" id="MobiDB-lite"/>
    </source>
</evidence>
<sequence length="181" mass="21061">MVALRWPDFSREEERNLRFLGRERRGEKNKERLECGFQNGANGEMKRTMALQLTPNRVAIKDLKSSQQNVEKVQEHLVKEEIETMVEGTKNVDEDEFMDEIFKSPEDPDTRLEPGSHKERPEEEKSVDLMIINDEEEEESTGDALRKKWKGIVKIKDTPLSTPIRSLRTHTAPLSLDKEKL</sequence>
<organism evidence="2 3">
    <name type="scientific">Tanacetum coccineum</name>
    <dbReference type="NCBI Taxonomy" id="301880"/>
    <lineage>
        <taxon>Eukaryota</taxon>
        <taxon>Viridiplantae</taxon>
        <taxon>Streptophyta</taxon>
        <taxon>Embryophyta</taxon>
        <taxon>Tracheophyta</taxon>
        <taxon>Spermatophyta</taxon>
        <taxon>Magnoliopsida</taxon>
        <taxon>eudicotyledons</taxon>
        <taxon>Gunneridae</taxon>
        <taxon>Pentapetalae</taxon>
        <taxon>asterids</taxon>
        <taxon>campanulids</taxon>
        <taxon>Asterales</taxon>
        <taxon>Asteraceae</taxon>
        <taxon>Asteroideae</taxon>
        <taxon>Anthemideae</taxon>
        <taxon>Anthemidinae</taxon>
        <taxon>Tanacetum</taxon>
    </lineage>
</organism>
<accession>A0ABQ5IB74</accession>
<proteinExistence type="predicted"/>
<feature type="region of interest" description="Disordered" evidence="1">
    <location>
        <begin position="160"/>
        <end position="181"/>
    </location>
</feature>
<gene>
    <name evidence="2" type="ORF">Tco_1092220</name>
</gene>
<protein>
    <submittedName>
        <fullName evidence="2">Uncharacterized protein</fullName>
    </submittedName>
</protein>
<evidence type="ECO:0000313" key="3">
    <source>
        <dbReference type="Proteomes" id="UP001151760"/>
    </source>
</evidence>
<keyword evidence="3" id="KW-1185">Reference proteome</keyword>
<comment type="caution">
    <text evidence="2">The sequence shown here is derived from an EMBL/GenBank/DDBJ whole genome shotgun (WGS) entry which is preliminary data.</text>
</comment>
<feature type="region of interest" description="Disordered" evidence="1">
    <location>
        <begin position="85"/>
        <end position="127"/>
    </location>
</feature>
<reference evidence="2" key="1">
    <citation type="journal article" date="2022" name="Int. J. Mol. Sci.">
        <title>Draft Genome of Tanacetum Coccineum: Genomic Comparison of Closely Related Tanacetum-Family Plants.</title>
        <authorList>
            <person name="Yamashiro T."/>
            <person name="Shiraishi A."/>
            <person name="Nakayama K."/>
            <person name="Satake H."/>
        </authorList>
    </citation>
    <scope>NUCLEOTIDE SEQUENCE</scope>
</reference>
<dbReference type="Proteomes" id="UP001151760">
    <property type="component" value="Unassembled WGS sequence"/>
</dbReference>
<reference evidence="2" key="2">
    <citation type="submission" date="2022-01" db="EMBL/GenBank/DDBJ databases">
        <authorList>
            <person name="Yamashiro T."/>
            <person name="Shiraishi A."/>
            <person name="Satake H."/>
            <person name="Nakayama K."/>
        </authorList>
    </citation>
    <scope>NUCLEOTIDE SEQUENCE</scope>
</reference>
<dbReference type="EMBL" id="BQNB010020505">
    <property type="protein sequence ID" value="GJT96702.1"/>
    <property type="molecule type" value="Genomic_DNA"/>
</dbReference>
<name>A0ABQ5IB74_9ASTR</name>
<evidence type="ECO:0000313" key="2">
    <source>
        <dbReference type="EMBL" id="GJT96702.1"/>
    </source>
</evidence>
<feature type="compositionally biased region" description="Basic and acidic residues" evidence="1">
    <location>
        <begin position="100"/>
        <end position="127"/>
    </location>
</feature>